<reference evidence="3 4" key="1">
    <citation type="submission" date="2020-12" db="EMBL/GenBank/DDBJ databases">
        <title>Concerted genomic and epigenomic changes stabilize Arabidopsis allopolyploids.</title>
        <authorList>
            <person name="Chen Z."/>
        </authorList>
    </citation>
    <scope>NUCLEOTIDE SEQUENCE [LARGE SCALE GENOMIC DNA]</scope>
    <source>
        <strain evidence="3">Allo738</strain>
        <tissue evidence="3">Leaf</tissue>
    </source>
</reference>
<evidence type="ECO:0000313" key="4">
    <source>
        <dbReference type="Proteomes" id="UP000694240"/>
    </source>
</evidence>
<comment type="caution">
    <text evidence="3">The sequence shown here is derived from an EMBL/GenBank/DDBJ whole genome shotgun (WGS) entry which is preliminary data.</text>
</comment>
<keyword evidence="4" id="KW-1185">Reference proteome</keyword>
<accession>A0A8T2FJA9</accession>
<dbReference type="PANTHER" id="PTHR31111">
    <property type="entry name" value="BNAA05G37150D PROTEIN-RELATED"/>
    <property type="match status" value="1"/>
</dbReference>
<dbReference type="SMART" id="SM00256">
    <property type="entry name" value="FBOX"/>
    <property type="match status" value="1"/>
</dbReference>
<dbReference type="AlphaFoldDB" id="A0A8T2FJA9"/>
<dbReference type="InterPro" id="IPR001810">
    <property type="entry name" value="F-box_dom"/>
</dbReference>
<feature type="compositionally biased region" description="Acidic residues" evidence="1">
    <location>
        <begin position="45"/>
        <end position="81"/>
    </location>
</feature>
<dbReference type="InterPro" id="IPR013187">
    <property type="entry name" value="F-box-assoc_dom_typ3"/>
</dbReference>
<dbReference type="CDD" id="cd22157">
    <property type="entry name" value="F-box_AtFBW1-like"/>
    <property type="match status" value="1"/>
</dbReference>
<evidence type="ECO:0000313" key="3">
    <source>
        <dbReference type="EMBL" id="KAG7636388.1"/>
    </source>
</evidence>
<feature type="domain" description="F-box" evidence="2">
    <location>
        <begin position="182"/>
        <end position="227"/>
    </location>
</feature>
<protein>
    <submittedName>
        <fullName evidence="3">F-box associated interaction domain</fullName>
    </submittedName>
</protein>
<dbReference type="Pfam" id="PF00646">
    <property type="entry name" value="F-box"/>
    <property type="match status" value="1"/>
</dbReference>
<dbReference type="EMBL" id="JAEFBK010000002">
    <property type="protein sequence ID" value="KAG7636388.1"/>
    <property type="molecule type" value="Genomic_DNA"/>
</dbReference>
<dbReference type="InterPro" id="IPR017451">
    <property type="entry name" value="F-box-assoc_interact_dom"/>
</dbReference>
<feature type="region of interest" description="Disordered" evidence="1">
    <location>
        <begin position="32"/>
        <end position="95"/>
    </location>
</feature>
<proteinExistence type="predicted"/>
<evidence type="ECO:0000259" key="2">
    <source>
        <dbReference type="PROSITE" id="PS50181"/>
    </source>
</evidence>
<dbReference type="PROSITE" id="PS50181">
    <property type="entry name" value="FBOX"/>
    <property type="match status" value="1"/>
</dbReference>
<feature type="compositionally biased region" description="Basic and acidic residues" evidence="1">
    <location>
        <begin position="32"/>
        <end position="42"/>
    </location>
</feature>
<sequence>MLVMIDNKRPPVYIDSQVGLNTFFMIRGRTHGDDAESDRVSNVDENNEVVDEQDDVEDDKTDEDEEEGDNEDGDGYDDYQGDDGSMGRSTFDPTIDGNVEENVILTPGEFSRLLAECTSTSQRVPDGDNISHSGDRTPAWRLLLCHIMGFSFLLATVQKERMKRRSRTRSRSRRRAKQDPKTWVARYIPQDLLIEILTRLPPKSVMRFKCVSKFWSSLLSSRYFCNRFLIVPSQPQPSLYMCLLDRYNYSKSLILSSAPSTSPYSFVFDQDLTIRKMGGFFLRILRGFILFTRNLKARIYNPTTRQLVILPTIKESDIIAGPPYNILYFICHDPVNDRYKLLCTVSYASDNDLQNLKSELWIFVLEAGGSWKRVANEFPHHVPSHLDLNMNGVLYFLAWTDPHTCMLVSFDVRSEEFNTMQVPRNAGDTLPRQEKGVVNRVW</sequence>
<evidence type="ECO:0000256" key="1">
    <source>
        <dbReference type="SAM" id="MobiDB-lite"/>
    </source>
</evidence>
<dbReference type="Proteomes" id="UP000694240">
    <property type="component" value="Chromosome 2"/>
</dbReference>
<dbReference type="PANTHER" id="PTHR31111:SF37">
    <property type="entry name" value="F-BOX ONLY PROTEIN 8"/>
    <property type="match status" value="1"/>
</dbReference>
<organism evidence="3 4">
    <name type="scientific">Arabidopsis thaliana x Arabidopsis arenosa</name>
    <dbReference type="NCBI Taxonomy" id="1240361"/>
    <lineage>
        <taxon>Eukaryota</taxon>
        <taxon>Viridiplantae</taxon>
        <taxon>Streptophyta</taxon>
        <taxon>Embryophyta</taxon>
        <taxon>Tracheophyta</taxon>
        <taxon>Spermatophyta</taxon>
        <taxon>Magnoliopsida</taxon>
        <taxon>eudicotyledons</taxon>
        <taxon>Gunneridae</taxon>
        <taxon>Pentapetalae</taxon>
        <taxon>rosids</taxon>
        <taxon>malvids</taxon>
        <taxon>Brassicales</taxon>
        <taxon>Brassicaceae</taxon>
        <taxon>Camelineae</taxon>
        <taxon>Arabidopsis</taxon>
    </lineage>
</organism>
<gene>
    <name evidence="3" type="ORF">ISN45_At02g010300</name>
</gene>
<name>A0A8T2FJA9_9BRAS</name>
<dbReference type="NCBIfam" id="TIGR01640">
    <property type="entry name" value="F_box_assoc_1"/>
    <property type="match status" value="1"/>
</dbReference>
<dbReference type="Pfam" id="PF08268">
    <property type="entry name" value="FBA_3"/>
    <property type="match status" value="1"/>
</dbReference>